<dbReference type="EMBL" id="JNVU01000031">
    <property type="protein sequence ID" value="KEI43999.1"/>
    <property type="molecule type" value="Genomic_DNA"/>
</dbReference>
<sequence length="100" mass="11317">MLCGTAGFGYRHIKARHMRDWQNLAGLVGSDWRSFTDFAIEQILKAPEPGFPSYNKKNDTWTYRAPVQIRDSNGNVVDTYRPVVSIANGDQKIITAFPAR</sequence>
<keyword evidence="2" id="KW-1185">Reference proteome</keyword>
<evidence type="ECO:0008006" key="3">
    <source>
        <dbReference type="Google" id="ProtNLM"/>
    </source>
</evidence>
<comment type="caution">
    <text evidence="1">The sequence shown here is derived from an EMBL/GenBank/DDBJ whole genome shotgun (WGS) entry which is preliminary data.</text>
</comment>
<accession>A0A073B8E6</accession>
<evidence type="ECO:0000313" key="2">
    <source>
        <dbReference type="Proteomes" id="UP000031419"/>
    </source>
</evidence>
<evidence type="ECO:0000313" key="1">
    <source>
        <dbReference type="EMBL" id="KEI43999.1"/>
    </source>
</evidence>
<reference evidence="1 2" key="1">
    <citation type="submission" date="2014-06" db="EMBL/GenBank/DDBJ databases">
        <title>Saccharopolyspora rectivirgula DSM-43113 Genome sequencing.</title>
        <authorList>
            <person name="Barrera C."/>
            <person name="Millon L."/>
            <person name="Rognon B."/>
            <person name="Zaugg C."/>
            <person name="Monod M."/>
        </authorList>
    </citation>
    <scope>NUCLEOTIDE SEQUENCE [LARGE SCALE GENOMIC DNA]</scope>
    <source>
        <strain evidence="1 2">DSM 43113</strain>
    </source>
</reference>
<proteinExistence type="predicted"/>
<dbReference type="AlphaFoldDB" id="A0A073B8E6"/>
<protein>
    <recommendedName>
        <fullName evidence="3">Bacterial toxin 35 domain-containing protein</fullName>
    </recommendedName>
</protein>
<gene>
    <name evidence="1" type="ORF">GU90_13660</name>
</gene>
<organism evidence="1 2">
    <name type="scientific">Saccharopolyspora rectivirgula</name>
    <dbReference type="NCBI Taxonomy" id="28042"/>
    <lineage>
        <taxon>Bacteria</taxon>
        <taxon>Bacillati</taxon>
        <taxon>Actinomycetota</taxon>
        <taxon>Actinomycetes</taxon>
        <taxon>Pseudonocardiales</taxon>
        <taxon>Pseudonocardiaceae</taxon>
        <taxon>Saccharopolyspora</taxon>
    </lineage>
</organism>
<dbReference type="Proteomes" id="UP000031419">
    <property type="component" value="Unassembled WGS sequence"/>
</dbReference>
<dbReference type="eggNOG" id="ENOG5031HAZ">
    <property type="taxonomic scope" value="Bacteria"/>
</dbReference>
<name>A0A073B8E6_9PSEU</name>